<sequence length="222" mass="25383">MKKLLRWIFVFVLLVGMSGFFAYRLTLQSMGAGYVEPENKTVVSNRNINTEFKKIIEYNPVAPPEHTYLKKLQHEIFYTTPQIRAVRSSISILHQELDYKLRPEAVLAMKANKNAEYWQGFTGSPTQVGNDTAAMIARIENIIMKLKYKPLLTDLKKTQSLLMEGTEKQDVLLLWQAHKIIHDLDYFLINYPVTIKTGEGALENSPNGPKQYWGATTTIATN</sequence>
<dbReference type="AlphaFoldDB" id="A0A0L6W686"/>
<dbReference type="Proteomes" id="UP000037175">
    <property type="component" value="Unassembled WGS sequence"/>
</dbReference>
<protein>
    <submittedName>
        <fullName evidence="1">Uncharacterized protein</fullName>
    </submittedName>
</protein>
<dbReference type="EMBL" id="LGTE01000001">
    <property type="protein sequence ID" value="KNZ71030.1"/>
    <property type="molecule type" value="Genomic_DNA"/>
</dbReference>
<name>A0A0L6W686_9FIRM</name>
<accession>A0A0L6W686</accession>
<organism evidence="1 2">
    <name type="scientific">Thermincola ferriacetica</name>
    <dbReference type="NCBI Taxonomy" id="281456"/>
    <lineage>
        <taxon>Bacteria</taxon>
        <taxon>Bacillati</taxon>
        <taxon>Bacillota</taxon>
        <taxon>Clostridia</taxon>
        <taxon>Eubacteriales</taxon>
        <taxon>Thermincolaceae</taxon>
        <taxon>Thermincola</taxon>
    </lineage>
</organism>
<reference evidence="2" key="1">
    <citation type="submission" date="2015-07" db="EMBL/GenBank/DDBJ databases">
        <title>Complete Genome of Thermincola ferriacetica strain Z-0001T.</title>
        <authorList>
            <person name="Lusk B."/>
            <person name="Badalamenti J.P."/>
            <person name="Parameswaran P."/>
            <person name="Bond D.R."/>
            <person name="Torres C.I."/>
        </authorList>
    </citation>
    <scope>NUCLEOTIDE SEQUENCE [LARGE SCALE GENOMIC DNA]</scope>
    <source>
        <strain evidence="2">Z-0001</strain>
    </source>
</reference>
<proteinExistence type="predicted"/>
<gene>
    <name evidence="1" type="ORF">Tfer_0100</name>
</gene>
<evidence type="ECO:0000313" key="2">
    <source>
        <dbReference type="Proteomes" id="UP000037175"/>
    </source>
</evidence>
<comment type="caution">
    <text evidence="1">The sequence shown here is derived from an EMBL/GenBank/DDBJ whole genome shotgun (WGS) entry which is preliminary data.</text>
</comment>
<dbReference type="RefSeq" id="WP_052216417.1">
    <property type="nucleotide sequence ID" value="NZ_LGTE01000001.1"/>
</dbReference>
<evidence type="ECO:0000313" key="1">
    <source>
        <dbReference type="EMBL" id="KNZ71030.1"/>
    </source>
</evidence>
<keyword evidence="2" id="KW-1185">Reference proteome</keyword>